<dbReference type="AlphaFoldDB" id="A0A329PHY2"/>
<evidence type="ECO:0000313" key="3">
    <source>
        <dbReference type="Proteomes" id="UP000326476"/>
    </source>
</evidence>
<dbReference type="Gene3D" id="1.10.260.40">
    <property type="entry name" value="lambda repressor-like DNA-binding domains"/>
    <property type="match status" value="1"/>
</dbReference>
<dbReference type="Pfam" id="PF01381">
    <property type="entry name" value="HTH_3"/>
    <property type="match status" value="1"/>
</dbReference>
<feature type="domain" description="HTH cro/C1-type" evidence="1">
    <location>
        <begin position="6"/>
        <end position="48"/>
    </location>
</feature>
<dbReference type="SUPFAM" id="SSF47413">
    <property type="entry name" value="lambda repressor-like DNA-binding domains"/>
    <property type="match status" value="1"/>
</dbReference>
<proteinExistence type="predicted"/>
<evidence type="ECO:0000313" key="2">
    <source>
        <dbReference type="EMBL" id="KAA9238422.1"/>
    </source>
</evidence>
<reference evidence="3" key="1">
    <citation type="submission" date="2019-09" db="EMBL/GenBank/DDBJ databases">
        <title>Draft genome sequence assemblies of isolates from the urinary tract.</title>
        <authorList>
            <person name="Mores C.R."/>
            <person name="Putonti C."/>
            <person name="Wolfe A.J."/>
        </authorList>
    </citation>
    <scope>NUCLEOTIDE SEQUENCE [LARGE SCALE GENOMIC DNA]</scope>
    <source>
        <strain evidence="3">UMB8614</strain>
    </source>
</reference>
<dbReference type="InterPro" id="IPR010982">
    <property type="entry name" value="Lambda_DNA-bd_dom_sf"/>
</dbReference>
<evidence type="ECO:0000259" key="1">
    <source>
        <dbReference type="Pfam" id="PF01381"/>
    </source>
</evidence>
<comment type="caution">
    <text evidence="2">The sequence shown here is derived from an EMBL/GenBank/DDBJ whole genome shotgun (WGS) entry which is preliminary data.</text>
</comment>
<dbReference type="GO" id="GO:0003677">
    <property type="term" value="F:DNA binding"/>
    <property type="evidence" value="ECO:0007669"/>
    <property type="project" value="InterPro"/>
</dbReference>
<dbReference type="Proteomes" id="UP000326476">
    <property type="component" value="Unassembled WGS sequence"/>
</dbReference>
<keyword evidence="3" id="KW-1185">Reference proteome</keyword>
<dbReference type="EMBL" id="VYVN01000026">
    <property type="protein sequence ID" value="KAA9238422.1"/>
    <property type="molecule type" value="Genomic_DNA"/>
</dbReference>
<accession>A0A329PHY2</accession>
<name>A0A329PHY2_9LACT</name>
<gene>
    <name evidence="2" type="ORF">F6I34_08530</name>
</gene>
<organism evidence="2 3">
    <name type="scientific">Aerococcus tenax</name>
    <dbReference type="NCBI Taxonomy" id="3078812"/>
    <lineage>
        <taxon>Bacteria</taxon>
        <taxon>Bacillati</taxon>
        <taxon>Bacillota</taxon>
        <taxon>Bacilli</taxon>
        <taxon>Lactobacillales</taxon>
        <taxon>Aerococcaceae</taxon>
        <taxon>Aerococcus</taxon>
    </lineage>
</organism>
<dbReference type="CDD" id="cd00093">
    <property type="entry name" value="HTH_XRE"/>
    <property type="match status" value="1"/>
</dbReference>
<dbReference type="InterPro" id="IPR001387">
    <property type="entry name" value="Cro/C1-type_HTH"/>
</dbReference>
<protein>
    <submittedName>
        <fullName evidence="2">Helix-turn-helix transcriptional regulator</fullName>
    </submittedName>
</protein>
<sequence length="66" mass="7709">MNKVSAYRKSMNMNQSQMAKYLDLSLDAYSRKERGLSEFKKSEMEKFTKVVSTKDPTITVESIFFN</sequence>